<feature type="signal peptide" evidence="1">
    <location>
        <begin position="1"/>
        <end position="24"/>
    </location>
</feature>
<dbReference type="Gene3D" id="3.40.190.10">
    <property type="entry name" value="Periplasmic binding protein-like II"/>
    <property type="match status" value="1"/>
</dbReference>
<gene>
    <name evidence="3" type="ORF">ATO67_17810</name>
</gene>
<organism evidence="3 4">
    <name type="scientific">Agrobacterium bohemicum</name>
    <dbReference type="NCBI Taxonomy" id="2052828"/>
    <lineage>
        <taxon>Bacteria</taxon>
        <taxon>Pseudomonadati</taxon>
        <taxon>Pseudomonadota</taxon>
        <taxon>Alphaproteobacteria</taxon>
        <taxon>Hyphomicrobiales</taxon>
        <taxon>Rhizobiaceae</taxon>
        <taxon>Rhizobium/Agrobacterium group</taxon>
        <taxon>Agrobacterium</taxon>
    </lineage>
</organism>
<protein>
    <submittedName>
        <fullName evidence="3">Glycine/betaine ABC transporter substrate-binding protein</fullName>
    </submittedName>
</protein>
<dbReference type="Proteomes" id="UP000070498">
    <property type="component" value="Unassembled WGS sequence"/>
</dbReference>
<evidence type="ECO:0000313" key="4">
    <source>
        <dbReference type="Proteomes" id="UP000070498"/>
    </source>
</evidence>
<dbReference type="SUPFAM" id="SSF53850">
    <property type="entry name" value="Periplasmic binding protein-like II"/>
    <property type="match status" value="1"/>
</dbReference>
<name>A0A135P8X8_9HYPH</name>
<proteinExistence type="predicted"/>
<dbReference type="RefSeq" id="WP_067652394.1">
    <property type="nucleotide sequence ID" value="NZ_KQ961033.1"/>
</dbReference>
<dbReference type="GO" id="GO:0022857">
    <property type="term" value="F:transmembrane transporter activity"/>
    <property type="evidence" value="ECO:0007669"/>
    <property type="project" value="InterPro"/>
</dbReference>
<reference evidence="3 4" key="1">
    <citation type="submission" date="2015-11" db="EMBL/GenBank/DDBJ databases">
        <title>Draft genome sequence of Agrobacterium sp. R89-1.</title>
        <authorList>
            <person name="Zahradnik J."/>
            <person name="Kyslikova E."/>
            <person name="Palyzova A."/>
            <person name="Kyslik P."/>
        </authorList>
    </citation>
    <scope>NUCLEOTIDE SEQUENCE [LARGE SCALE GENOMIC DNA]</scope>
    <source>
        <strain evidence="3 4">R89-1</strain>
    </source>
</reference>
<dbReference type="CDD" id="cd13606">
    <property type="entry name" value="PBP2_ProX_like"/>
    <property type="match status" value="1"/>
</dbReference>
<feature type="domain" description="ABC-type glycine betaine transport system substrate-binding" evidence="2">
    <location>
        <begin position="40"/>
        <end position="300"/>
    </location>
</feature>
<dbReference type="STRING" id="2052828.ATO67_17810"/>
<evidence type="ECO:0000256" key="1">
    <source>
        <dbReference type="SAM" id="SignalP"/>
    </source>
</evidence>
<evidence type="ECO:0000259" key="2">
    <source>
        <dbReference type="Pfam" id="PF04069"/>
    </source>
</evidence>
<accession>A0A135P8X8</accession>
<keyword evidence="1" id="KW-0732">Signal</keyword>
<dbReference type="EMBL" id="LNUW01000002">
    <property type="protein sequence ID" value="KXG87870.1"/>
    <property type="molecule type" value="Genomic_DNA"/>
</dbReference>
<sequence>MAFKISTAAGAFALMALSAASVFAQSNPLAEPTAARTDTKTIIVGSADFPESQLLATIYAKALVAKGIAVETKLNIGSREVYIPALLDGSIDLLPEYAGATMSYLDKNATAHSPADVAAALKAALPKGVSMLTPSAAQDSDSVAVTRATAEKYKLKTIADLAPVASELVLGGPPEWKTRKEGIIGLKELYGLEFQSFKSLDVGGPLTLSALVNGQVQAANLFSTDPAIAANDLVVLDDVKNLFPAQNIVPVIATPKVSDVVTKTLDAVSAALTTKDLVVMNGRLANHDSFDVVAGDWLTEHKLN</sequence>
<dbReference type="InterPro" id="IPR007210">
    <property type="entry name" value="ABC_Gly_betaine_transp_sub-bd"/>
</dbReference>
<dbReference type="OrthoDB" id="9801163at2"/>
<keyword evidence="4" id="KW-1185">Reference proteome</keyword>
<feature type="chain" id="PRO_5007466961" evidence="1">
    <location>
        <begin position="25"/>
        <end position="304"/>
    </location>
</feature>
<comment type="caution">
    <text evidence="3">The sequence shown here is derived from an EMBL/GenBank/DDBJ whole genome shotgun (WGS) entry which is preliminary data.</text>
</comment>
<evidence type="ECO:0000313" key="3">
    <source>
        <dbReference type="EMBL" id="KXG87870.1"/>
    </source>
</evidence>
<dbReference type="AlphaFoldDB" id="A0A135P8X8"/>
<dbReference type="Pfam" id="PF04069">
    <property type="entry name" value="OpuAC"/>
    <property type="match status" value="1"/>
</dbReference>
<dbReference type="Gene3D" id="3.40.190.120">
    <property type="entry name" value="Osmoprotection protein (prox), domain 2"/>
    <property type="match status" value="1"/>
</dbReference>
<dbReference type="GO" id="GO:0043190">
    <property type="term" value="C:ATP-binding cassette (ABC) transporter complex"/>
    <property type="evidence" value="ECO:0007669"/>
    <property type="project" value="InterPro"/>
</dbReference>